<dbReference type="SMART" id="SM00471">
    <property type="entry name" value="HDc"/>
    <property type="match status" value="1"/>
</dbReference>
<dbReference type="SMART" id="SM01080">
    <property type="entry name" value="CHASE2"/>
    <property type="match status" value="1"/>
</dbReference>
<organism evidence="3 4">
    <name type="scientific">Candidatus Auribacter fodinae</name>
    <dbReference type="NCBI Taxonomy" id="2093366"/>
    <lineage>
        <taxon>Bacteria</taxon>
        <taxon>Pseudomonadati</taxon>
        <taxon>Candidatus Auribacterota</taxon>
        <taxon>Candidatus Auribacteria</taxon>
        <taxon>Candidatus Auribacterales</taxon>
        <taxon>Candidatus Auribacteraceae</taxon>
        <taxon>Candidatus Auribacter</taxon>
    </lineage>
</organism>
<keyword evidence="1" id="KW-1133">Transmembrane helix</keyword>
<accession>A0A3A4QZ49</accession>
<sequence>MDINAHKKKQALAHNTRLQYIRDLTISIVIGIIIAIFFNFHVLDKIEAITVDWRFRLRQNPTLNPNLVIIGITKECIDKIGGYPIPRDLYSKVVDNLTKAGAKSICFDVFFDLPGAQVENDQILAKSFKTASNITLPVFTPQKVNTSSKNKLGNMIVADLIRQNMPLYTRSIEHQGHINAIPDSDGKIRRIPFMLYNNNTIYYPMSFEAFLEYRGIDKTEVHFGKHSVVVRDMVIPLDEDNCLPINYFNPETAIDFMHLDLPDFSVDTIRFYSFSDVVDNKIPAKNFANKIVLIGQTSHGLTNADECVTPFDIIFGLFLQGSLINSYLNNEFIHRWNRLYSTFLIFIFSILIGLGISKLNFFKTTLVSTLIASLYSFLAIYLFIKFNFILEIVPIIFAIFLHFAINLVKKLQDAFSVILKKDEELGIINKVGERILDICEVSDTPSLIIENIFEALPAEAALLYIKQDDDHHSMIRKGEIFKEDCELGLKKELIEVVDHLKCTLVTTQRPIVMNDVGASITAESSLISCTLERIHSLLLVPMVVHQETIGIICLCNKLHPVSGKLVEFTNDDLTLLKSILSQSAVSLENFLLYNNLRDFFLNTIKSLVASIDAKDQYTAGHSERVTAISEMIGAEMRLTPTELENLRISAILHDVGKIGISDSILCSTSRLTDEEFEVIKSHPVKGEDILKHVNEFIGIIPGVKHHHERFDGRGYPDGLKGKDIPLTARIIAIADTFDAMTSNRTYRKRLDVEFALNEIRRCAGTQFDPELVEYFFKCYETYKDVENSPFWHAHNFIKESAVQTDDSVQSVH</sequence>
<evidence type="ECO:0000313" key="3">
    <source>
        <dbReference type="EMBL" id="RJP59160.1"/>
    </source>
</evidence>
<feature type="transmembrane region" description="Helical" evidence="1">
    <location>
        <begin position="339"/>
        <end position="357"/>
    </location>
</feature>
<dbReference type="AlphaFoldDB" id="A0A3A4QZ49"/>
<comment type="caution">
    <text evidence="3">The sequence shown here is derived from an EMBL/GenBank/DDBJ whole genome shotgun (WGS) entry which is preliminary data.</text>
</comment>
<dbReference type="PROSITE" id="PS51832">
    <property type="entry name" value="HD_GYP"/>
    <property type="match status" value="1"/>
</dbReference>
<keyword evidence="1" id="KW-0472">Membrane</keyword>
<dbReference type="InterPro" id="IPR037522">
    <property type="entry name" value="HD_GYP_dom"/>
</dbReference>
<gene>
    <name evidence="3" type="ORF">C4541_06635</name>
</gene>
<dbReference type="Pfam" id="PF13487">
    <property type="entry name" value="HD_5"/>
    <property type="match status" value="1"/>
</dbReference>
<name>A0A3A4QZ49_9BACT</name>
<dbReference type="SMART" id="SM00065">
    <property type="entry name" value="GAF"/>
    <property type="match status" value="1"/>
</dbReference>
<dbReference type="Gene3D" id="3.30.450.40">
    <property type="match status" value="1"/>
</dbReference>
<keyword evidence="1" id="KW-0812">Transmembrane</keyword>
<dbReference type="Proteomes" id="UP000266426">
    <property type="component" value="Unassembled WGS sequence"/>
</dbReference>
<dbReference type="InterPro" id="IPR007890">
    <property type="entry name" value="CHASE2"/>
</dbReference>
<dbReference type="Pfam" id="PF01590">
    <property type="entry name" value="GAF"/>
    <property type="match status" value="1"/>
</dbReference>
<evidence type="ECO:0000256" key="1">
    <source>
        <dbReference type="SAM" id="Phobius"/>
    </source>
</evidence>
<evidence type="ECO:0000259" key="2">
    <source>
        <dbReference type="PROSITE" id="PS51832"/>
    </source>
</evidence>
<dbReference type="PANTHER" id="PTHR43155:SF2">
    <property type="entry name" value="CYCLIC DI-GMP PHOSPHODIESTERASE PA4108"/>
    <property type="match status" value="1"/>
</dbReference>
<dbReference type="Gene3D" id="1.10.3210.10">
    <property type="entry name" value="Hypothetical protein af1432"/>
    <property type="match status" value="1"/>
</dbReference>
<dbReference type="CDD" id="cd00077">
    <property type="entry name" value="HDc"/>
    <property type="match status" value="1"/>
</dbReference>
<evidence type="ECO:0000313" key="4">
    <source>
        <dbReference type="Proteomes" id="UP000266426"/>
    </source>
</evidence>
<dbReference type="InterPro" id="IPR003607">
    <property type="entry name" value="HD/PDEase_dom"/>
</dbReference>
<proteinExistence type="predicted"/>
<dbReference type="Pfam" id="PF05226">
    <property type="entry name" value="CHASE2"/>
    <property type="match status" value="1"/>
</dbReference>
<dbReference type="InterPro" id="IPR003018">
    <property type="entry name" value="GAF"/>
</dbReference>
<dbReference type="EMBL" id="QZJZ01000054">
    <property type="protein sequence ID" value="RJP59160.1"/>
    <property type="molecule type" value="Genomic_DNA"/>
</dbReference>
<feature type="domain" description="HD-GYP" evidence="2">
    <location>
        <begin position="596"/>
        <end position="791"/>
    </location>
</feature>
<dbReference type="InterPro" id="IPR029016">
    <property type="entry name" value="GAF-like_dom_sf"/>
</dbReference>
<feature type="transmembrane region" description="Helical" evidence="1">
    <location>
        <begin position="364"/>
        <end position="383"/>
    </location>
</feature>
<feature type="transmembrane region" description="Helical" evidence="1">
    <location>
        <begin position="389"/>
        <end position="408"/>
    </location>
</feature>
<feature type="transmembrane region" description="Helical" evidence="1">
    <location>
        <begin position="20"/>
        <end position="40"/>
    </location>
</feature>
<dbReference type="SUPFAM" id="SSF55781">
    <property type="entry name" value="GAF domain-like"/>
    <property type="match status" value="1"/>
</dbReference>
<dbReference type="PANTHER" id="PTHR43155">
    <property type="entry name" value="CYCLIC DI-GMP PHOSPHODIESTERASE PA4108-RELATED"/>
    <property type="match status" value="1"/>
</dbReference>
<dbReference type="SUPFAM" id="SSF109604">
    <property type="entry name" value="HD-domain/PDEase-like"/>
    <property type="match status" value="1"/>
</dbReference>
<protein>
    <submittedName>
        <fullName evidence="3">CHASE2 domain-containing protein</fullName>
    </submittedName>
</protein>
<reference evidence="3 4" key="1">
    <citation type="journal article" date="2017" name="ISME J.">
        <title>Energy and carbon metabolisms in a deep terrestrial subsurface fluid microbial community.</title>
        <authorList>
            <person name="Momper L."/>
            <person name="Jungbluth S.P."/>
            <person name="Lee M.D."/>
            <person name="Amend J.P."/>
        </authorList>
    </citation>
    <scope>NUCLEOTIDE SEQUENCE [LARGE SCALE GENOMIC DNA]</scope>
    <source>
        <strain evidence="3">SURF_26</strain>
    </source>
</reference>